<reference evidence="5 6" key="1">
    <citation type="submission" date="2009-07" db="EMBL/GenBank/DDBJ databases">
        <authorList>
            <person name="Madupu R."/>
            <person name="Sebastian Y."/>
            <person name="Durkin A.S."/>
            <person name="Torralba M."/>
            <person name="Methe B."/>
            <person name="Sutton G.G."/>
            <person name="Strausberg R.L."/>
            <person name="Nelson K.E."/>
        </authorList>
    </citation>
    <scope>NUCLEOTIDE SEQUENCE [LARGE SCALE GENOMIC DNA]</scope>
    <source>
        <strain evidence="5 6">RM3268</strain>
    </source>
</reference>
<evidence type="ECO:0000256" key="1">
    <source>
        <dbReference type="ARBA" id="ARBA00022723"/>
    </source>
</evidence>
<dbReference type="PROSITE" id="PS00198">
    <property type="entry name" value="4FE4S_FER_1"/>
    <property type="match status" value="1"/>
</dbReference>
<sequence>MSFNVISEVVTKDRCIGCGVCASSCPFGVLKMRLGGNGFYAPEEGEGCRDKCDICLKVCPFYKKDTLENELNSKSYAELESFSPDFGRFLATYKFYKKDEAQRLSSASGGAGDYIFRELFARGLIDYAICAVPADEGDFIAQNSKRDFSARENLVVAQNLQNSATKNSEQNSVIPNLTQNLADDDYINFTSVQNSFCENFTQNSAQNFTNENSAQKSKASCENSVSTQDFACENSKNARNYAGENFVPLFKFSVIKNAGELTRARSSAYYPLTLEAVLNEMSRREGRYAISALPCFAKALRLAASKNPRLKSRISFIIGLVCGQGKGAGFTHKLADLAFKERKQLAAVNYRYKIAGKSAMSFGFKFRATDGSEAIDDRSSSAFAYWSSRAFTPLACNACTDVFAKCADVVLMDAWLQSEMSEWRGTSLVITRAAQIDALFSQPTKQAREAIFCERISAAEVHRSQKSQVECKNEIFYGAKNPLKRYILRQKLQIQRYSATHFDCDDFIAARLKKIAAANKVLALLALPKIAAYKIYRKFA</sequence>
<dbReference type="STRING" id="824.CGRAC_1496"/>
<keyword evidence="3" id="KW-0411">Iron-sulfur</keyword>
<dbReference type="eggNOG" id="COG1143">
    <property type="taxonomic scope" value="Bacteria"/>
</dbReference>
<dbReference type="Gene3D" id="3.30.70.20">
    <property type="match status" value="1"/>
</dbReference>
<dbReference type="PANTHER" id="PTHR31332">
    <property type="entry name" value="7-HYDROXYMETHYL CHLOROPHYLL A REDUCTASE, CHLOROPLASTIC"/>
    <property type="match status" value="1"/>
</dbReference>
<evidence type="ECO:0000313" key="6">
    <source>
        <dbReference type="Proteomes" id="UP000005709"/>
    </source>
</evidence>
<evidence type="ECO:0000256" key="3">
    <source>
        <dbReference type="ARBA" id="ARBA00023014"/>
    </source>
</evidence>
<dbReference type="InterPro" id="IPR007525">
    <property type="entry name" value="FrhB_FdhB_C"/>
</dbReference>
<dbReference type="Pfam" id="PF00037">
    <property type="entry name" value="Fer4"/>
    <property type="match status" value="1"/>
</dbReference>
<gene>
    <name evidence="5" type="ORF">CAMGR0001_2019</name>
</gene>
<dbReference type="InterPro" id="IPR017896">
    <property type="entry name" value="4Fe4S_Fe-S-bd"/>
</dbReference>
<keyword evidence="6" id="KW-1185">Reference proteome</keyword>
<dbReference type="GO" id="GO:0051536">
    <property type="term" value="F:iron-sulfur cluster binding"/>
    <property type="evidence" value="ECO:0007669"/>
    <property type="project" value="UniProtKB-KW"/>
</dbReference>
<dbReference type="InterPro" id="IPR045220">
    <property type="entry name" value="FRHB/FDHB/HCAR-like"/>
</dbReference>
<evidence type="ECO:0000259" key="4">
    <source>
        <dbReference type="PROSITE" id="PS51379"/>
    </source>
</evidence>
<dbReference type="Proteomes" id="UP000005709">
    <property type="component" value="Unassembled WGS sequence"/>
</dbReference>
<organism evidence="5 6">
    <name type="scientific">Campylobacter gracilis RM3268</name>
    <dbReference type="NCBI Taxonomy" id="553220"/>
    <lineage>
        <taxon>Bacteria</taxon>
        <taxon>Pseudomonadati</taxon>
        <taxon>Campylobacterota</taxon>
        <taxon>Epsilonproteobacteria</taxon>
        <taxon>Campylobacterales</taxon>
        <taxon>Campylobacteraceae</taxon>
        <taxon>Campylobacter</taxon>
    </lineage>
</organism>
<protein>
    <submittedName>
        <fullName evidence="5">4Fe-4S binding domain protein</fullName>
    </submittedName>
</protein>
<dbReference type="GO" id="GO:0052592">
    <property type="term" value="F:oxidoreductase activity, acting on CH or CH2 groups, with an iron-sulfur protein as acceptor"/>
    <property type="evidence" value="ECO:0007669"/>
    <property type="project" value="TreeGrafter"/>
</dbReference>
<feature type="domain" description="4Fe-4S ferredoxin-type" evidence="4">
    <location>
        <begin position="6"/>
        <end position="35"/>
    </location>
</feature>
<comment type="caution">
    <text evidence="5">The sequence shown here is derived from an EMBL/GenBank/DDBJ whole genome shotgun (WGS) entry which is preliminary data.</text>
</comment>
<evidence type="ECO:0000313" key="5">
    <source>
        <dbReference type="EMBL" id="EEV16321.1"/>
    </source>
</evidence>
<dbReference type="RefSeq" id="WP_005873297.1">
    <property type="nucleotide sequence ID" value="NZ_ACYG01000032.1"/>
</dbReference>
<proteinExistence type="predicted"/>
<keyword evidence="2" id="KW-0408">Iron</keyword>
<name>C8PLK9_9BACT</name>
<dbReference type="eggNOG" id="COG1035">
    <property type="taxonomic scope" value="Bacteria"/>
</dbReference>
<dbReference type="Pfam" id="PF04432">
    <property type="entry name" value="FrhB_FdhB_C"/>
    <property type="match status" value="1"/>
</dbReference>
<dbReference type="AlphaFoldDB" id="C8PLK9"/>
<dbReference type="InterPro" id="IPR017900">
    <property type="entry name" value="4Fe4S_Fe_S_CS"/>
</dbReference>
<dbReference type="PROSITE" id="PS51379">
    <property type="entry name" value="4FE4S_FER_2"/>
    <property type="match status" value="1"/>
</dbReference>
<evidence type="ECO:0000256" key="2">
    <source>
        <dbReference type="ARBA" id="ARBA00023004"/>
    </source>
</evidence>
<dbReference type="GO" id="GO:0046872">
    <property type="term" value="F:metal ion binding"/>
    <property type="evidence" value="ECO:0007669"/>
    <property type="project" value="UniProtKB-KW"/>
</dbReference>
<keyword evidence="1" id="KW-0479">Metal-binding</keyword>
<dbReference type="PANTHER" id="PTHR31332:SF0">
    <property type="entry name" value="7-HYDROXYMETHYL CHLOROPHYLL A REDUCTASE, CHLOROPLASTIC"/>
    <property type="match status" value="1"/>
</dbReference>
<dbReference type="OrthoDB" id="3247493at2"/>
<dbReference type="SUPFAM" id="SSF54862">
    <property type="entry name" value="4Fe-4S ferredoxins"/>
    <property type="match status" value="1"/>
</dbReference>
<accession>C8PLK9</accession>
<dbReference type="EMBL" id="ACYG01000032">
    <property type="protein sequence ID" value="EEV16321.1"/>
    <property type="molecule type" value="Genomic_DNA"/>
</dbReference>